<evidence type="ECO:0000259" key="8">
    <source>
        <dbReference type="PROSITE" id="PS50968"/>
    </source>
</evidence>
<feature type="compositionally biased region" description="Low complexity" evidence="7">
    <location>
        <begin position="238"/>
        <end position="259"/>
    </location>
</feature>
<evidence type="ECO:0000313" key="11">
    <source>
        <dbReference type="Proteomes" id="UP000234662"/>
    </source>
</evidence>
<dbReference type="SUPFAM" id="SSF47005">
    <property type="entry name" value="Peripheral subunit-binding domain of 2-oxo acid dehydrogenase complex"/>
    <property type="match status" value="2"/>
</dbReference>
<dbReference type="AlphaFoldDB" id="A0A2I1R9H3"/>
<evidence type="ECO:0000256" key="2">
    <source>
        <dbReference type="ARBA" id="ARBA00007317"/>
    </source>
</evidence>
<feature type="region of interest" description="Disordered" evidence="7">
    <location>
        <begin position="234"/>
        <end position="262"/>
    </location>
</feature>
<dbReference type="InterPro" id="IPR023213">
    <property type="entry name" value="CAT-like_dom_sf"/>
</dbReference>
<accession>A0A2I1R9H3</accession>
<dbReference type="InterPro" id="IPR001078">
    <property type="entry name" value="2-oxoacid_DH_actylTfrase"/>
</dbReference>
<dbReference type="PANTHER" id="PTHR43178">
    <property type="entry name" value="DIHYDROLIPOAMIDE ACETYLTRANSFERASE COMPONENT OF PYRUVATE DEHYDROGENASE COMPLEX"/>
    <property type="match status" value="1"/>
</dbReference>
<dbReference type="GO" id="GO:0016407">
    <property type="term" value="F:acetyltransferase activity"/>
    <property type="evidence" value="ECO:0007669"/>
    <property type="project" value="TreeGrafter"/>
</dbReference>
<evidence type="ECO:0000256" key="4">
    <source>
        <dbReference type="ARBA" id="ARBA00022823"/>
    </source>
</evidence>
<dbReference type="EC" id="2.3.1.-" evidence="6"/>
<keyword evidence="4 6" id="KW-0450">Lipoyl</keyword>
<dbReference type="GO" id="GO:0031405">
    <property type="term" value="F:lipoic acid binding"/>
    <property type="evidence" value="ECO:0007669"/>
    <property type="project" value="TreeGrafter"/>
</dbReference>
<comment type="caution">
    <text evidence="10">The sequence shown here is derived from an EMBL/GenBank/DDBJ whole genome shotgun (WGS) entry which is preliminary data.</text>
</comment>
<evidence type="ECO:0000256" key="3">
    <source>
        <dbReference type="ARBA" id="ARBA00022679"/>
    </source>
</evidence>
<dbReference type="EMBL" id="PKJC01000005">
    <property type="protein sequence ID" value="PKZ65736.1"/>
    <property type="molecule type" value="Genomic_DNA"/>
</dbReference>
<dbReference type="Pfam" id="PF02817">
    <property type="entry name" value="E3_binding"/>
    <property type="match status" value="2"/>
</dbReference>
<evidence type="ECO:0000259" key="9">
    <source>
        <dbReference type="PROSITE" id="PS51826"/>
    </source>
</evidence>
<feature type="domain" description="Peripheral subunit-binding (PSBD)" evidence="9">
    <location>
        <begin position="124"/>
        <end position="161"/>
    </location>
</feature>
<dbReference type="STRING" id="2055.BCM27_24215"/>
<comment type="cofactor">
    <cofactor evidence="1 6">
        <name>(R)-lipoate</name>
        <dbReference type="ChEBI" id="CHEBI:83088"/>
    </cofactor>
</comment>
<dbReference type="PROSITE" id="PS00189">
    <property type="entry name" value="LIPOYL"/>
    <property type="match status" value="1"/>
</dbReference>
<evidence type="ECO:0000256" key="5">
    <source>
        <dbReference type="ARBA" id="ARBA00023315"/>
    </source>
</evidence>
<dbReference type="RefSeq" id="WP_101819927.1">
    <property type="nucleotide sequence ID" value="NZ_PKJC01000005.1"/>
</dbReference>
<dbReference type="Gene3D" id="3.30.559.10">
    <property type="entry name" value="Chloramphenicol acetyltransferase-like domain"/>
    <property type="match status" value="1"/>
</dbReference>
<sequence length="491" mass="49710">MAFQIVLPKLGLTMQEGVIGEWVAQPGQRVALGDTLFRVETDKVDVDVEAEAEGVLATNADNGAVLPVGSVVGWLLADGESAPDGGSTSTAPDSESTAAAESTPEATPAGTPSEATATDGARLKASPNARRVASEAGVDLRRLTGTGPGGRIVSEDVEDFLARPQAEQSGPEVSAPATSANGTSDGVTSAGAAPGSAATFVGPVVRKLAAELGVDLATVSGSGIGGRVTRADVERAATGRSRSAADTSAAAPASASAGPQPGDVIPLRGMRGAIARNMMDSLHSMAQLTHGYEVDVTDLVAVRAALKEESAAAGRRAPSLNDFIIRAAALALRRHPLLNAGIVDDQIVVAERVDIGVAVAVDGGLVVPVVRDADQLSVGEIAGNTTELAAAARNGKLGLADLEGATFSVSTLGSYGVDFFTPVINPGNVAILGVGRVKDGFRWDGDTPVRTQVLTLSLTFDHRAVDGVPAAEYLRTVGEILGRPLTLLSGA</sequence>
<keyword evidence="5 6" id="KW-0012">Acyltransferase</keyword>
<dbReference type="PANTHER" id="PTHR43178:SF5">
    <property type="entry name" value="LIPOAMIDE ACYLTRANSFERASE COMPONENT OF BRANCHED-CHAIN ALPHA-KETO ACID DEHYDROGENASE COMPLEX, MITOCHONDRIAL"/>
    <property type="match status" value="1"/>
</dbReference>
<feature type="compositionally biased region" description="Polar residues" evidence="7">
    <location>
        <begin position="176"/>
        <end position="187"/>
    </location>
</feature>
<evidence type="ECO:0000256" key="1">
    <source>
        <dbReference type="ARBA" id="ARBA00001938"/>
    </source>
</evidence>
<protein>
    <recommendedName>
        <fullName evidence="6">Dihydrolipoamide acetyltransferase component of pyruvate dehydrogenase complex</fullName>
        <ecNumber evidence="6">2.3.1.-</ecNumber>
    </recommendedName>
</protein>
<dbReference type="InterPro" id="IPR000089">
    <property type="entry name" value="Biotin_lipoyl"/>
</dbReference>
<dbReference type="CDD" id="cd06849">
    <property type="entry name" value="lipoyl_domain"/>
    <property type="match status" value="1"/>
</dbReference>
<dbReference type="Pfam" id="PF00198">
    <property type="entry name" value="2-oxoacid_dh"/>
    <property type="match status" value="1"/>
</dbReference>
<dbReference type="Gene3D" id="2.40.50.100">
    <property type="match status" value="1"/>
</dbReference>
<comment type="similarity">
    <text evidence="2 6">Belongs to the 2-oxoacid dehydrogenase family.</text>
</comment>
<dbReference type="Proteomes" id="UP000234662">
    <property type="component" value="Unassembled WGS sequence"/>
</dbReference>
<dbReference type="InterPro" id="IPR003016">
    <property type="entry name" value="2-oxoA_DH_lipoyl-BS"/>
</dbReference>
<dbReference type="InterPro" id="IPR036625">
    <property type="entry name" value="E3-bd_dom_sf"/>
</dbReference>
<dbReference type="PROSITE" id="PS50968">
    <property type="entry name" value="BIOTINYL_LIPOYL"/>
    <property type="match status" value="1"/>
</dbReference>
<gene>
    <name evidence="10" type="ORF">CYJ73_09235</name>
</gene>
<keyword evidence="3 6" id="KW-0808">Transferase</keyword>
<dbReference type="SUPFAM" id="SSF51230">
    <property type="entry name" value="Single hybrid motif"/>
    <property type="match status" value="1"/>
</dbReference>
<dbReference type="Pfam" id="PF00364">
    <property type="entry name" value="Biotin_lipoyl"/>
    <property type="match status" value="1"/>
</dbReference>
<dbReference type="Gene3D" id="4.10.320.10">
    <property type="entry name" value="E3-binding domain"/>
    <property type="match status" value="2"/>
</dbReference>
<feature type="compositionally biased region" description="Low complexity" evidence="7">
    <location>
        <begin position="87"/>
        <end position="118"/>
    </location>
</feature>
<dbReference type="PROSITE" id="PS51826">
    <property type="entry name" value="PSBD"/>
    <property type="match status" value="2"/>
</dbReference>
<dbReference type="InterPro" id="IPR050743">
    <property type="entry name" value="2-oxoacid_DH_E2_comp"/>
</dbReference>
<feature type="region of interest" description="Disordered" evidence="7">
    <location>
        <begin position="77"/>
        <end position="194"/>
    </location>
</feature>
<reference evidence="10 11" key="1">
    <citation type="submission" date="2017-12" db="EMBL/GenBank/DDBJ databases">
        <title>Phylogenetic diversity of female urinary microbiome.</title>
        <authorList>
            <person name="Thomas-White K."/>
            <person name="Wolfe A.J."/>
        </authorList>
    </citation>
    <scope>NUCLEOTIDE SEQUENCE [LARGE SCALE GENOMIC DNA]</scope>
    <source>
        <strain evidence="10 11">UMB0777</strain>
    </source>
</reference>
<evidence type="ECO:0000313" key="10">
    <source>
        <dbReference type="EMBL" id="PKZ65736.1"/>
    </source>
</evidence>
<dbReference type="InterPro" id="IPR004167">
    <property type="entry name" value="PSBD"/>
</dbReference>
<dbReference type="InterPro" id="IPR011053">
    <property type="entry name" value="Single_hybrid_motif"/>
</dbReference>
<evidence type="ECO:0000256" key="6">
    <source>
        <dbReference type="RuleBase" id="RU003423"/>
    </source>
</evidence>
<dbReference type="GO" id="GO:0005737">
    <property type="term" value="C:cytoplasm"/>
    <property type="evidence" value="ECO:0007669"/>
    <property type="project" value="TreeGrafter"/>
</dbReference>
<dbReference type="SUPFAM" id="SSF52777">
    <property type="entry name" value="CoA-dependent acyltransferases"/>
    <property type="match status" value="1"/>
</dbReference>
<proteinExistence type="inferred from homology"/>
<feature type="domain" description="Peripheral subunit-binding (PSBD)" evidence="9">
    <location>
        <begin position="200"/>
        <end position="237"/>
    </location>
</feature>
<name>A0A2I1R9H3_9ACTN</name>
<feature type="domain" description="Lipoyl-binding" evidence="8">
    <location>
        <begin position="2"/>
        <end position="79"/>
    </location>
</feature>
<evidence type="ECO:0000256" key="7">
    <source>
        <dbReference type="SAM" id="MobiDB-lite"/>
    </source>
</evidence>
<organism evidence="10 11">
    <name type="scientific">Gordonia terrae</name>
    <dbReference type="NCBI Taxonomy" id="2055"/>
    <lineage>
        <taxon>Bacteria</taxon>
        <taxon>Bacillati</taxon>
        <taxon>Actinomycetota</taxon>
        <taxon>Actinomycetes</taxon>
        <taxon>Mycobacteriales</taxon>
        <taxon>Gordoniaceae</taxon>
        <taxon>Gordonia</taxon>
    </lineage>
</organism>